<evidence type="ECO:0000256" key="2">
    <source>
        <dbReference type="ARBA" id="ARBA00022692"/>
    </source>
</evidence>
<keyword evidence="8" id="KW-1185">Reference proteome</keyword>
<dbReference type="OrthoDB" id="3437016at2759"/>
<evidence type="ECO:0000313" key="8">
    <source>
        <dbReference type="Proteomes" id="UP000053257"/>
    </source>
</evidence>
<feature type="transmembrane region" description="Helical" evidence="5">
    <location>
        <begin position="26"/>
        <end position="51"/>
    </location>
</feature>
<protein>
    <recommendedName>
        <fullName evidence="6">Major facilitator superfamily (MFS) profile domain-containing protein</fullName>
    </recommendedName>
</protein>
<dbReference type="GO" id="GO:0005886">
    <property type="term" value="C:plasma membrane"/>
    <property type="evidence" value="ECO:0007669"/>
    <property type="project" value="TreeGrafter"/>
</dbReference>
<feature type="domain" description="Major facilitator superfamily (MFS) profile" evidence="6">
    <location>
        <begin position="29"/>
        <end position="516"/>
    </location>
</feature>
<dbReference type="InterPro" id="IPR005829">
    <property type="entry name" value="Sugar_transporter_CS"/>
</dbReference>
<gene>
    <name evidence="7" type="ORF">PHLGIDRAFT_31337</name>
</gene>
<dbReference type="PANTHER" id="PTHR23501">
    <property type="entry name" value="MAJOR FACILITATOR SUPERFAMILY"/>
    <property type="match status" value="1"/>
</dbReference>
<keyword evidence="4 5" id="KW-0472">Membrane</keyword>
<feature type="transmembrane region" description="Helical" evidence="5">
    <location>
        <begin position="353"/>
        <end position="372"/>
    </location>
</feature>
<dbReference type="SUPFAM" id="SSF103473">
    <property type="entry name" value="MFS general substrate transporter"/>
    <property type="match status" value="1"/>
</dbReference>
<dbReference type="PROSITE" id="PS00216">
    <property type="entry name" value="SUGAR_TRANSPORT_1"/>
    <property type="match status" value="1"/>
</dbReference>
<feature type="transmembrane region" description="Helical" evidence="5">
    <location>
        <begin position="384"/>
        <end position="403"/>
    </location>
</feature>
<dbReference type="InterPro" id="IPR020846">
    <property type="entry name" value="MFS_dom"/>
</dbReference>
<dbReference type="InterPro" id="IPR036259">
    <property type="entry name" value="MFS_trans_sf"/>
</dbReference>
<feature type="transmembrane region" description="Helical" evidence="5">
    <location>
        <begin position="250"/>
        <end position="270"/>
    </location>
</feature>
<evidence type="ECO:0000256" key="5">
    <source>
        <dbReference type="SAM" id="Phobius"/>
    </source>
</evidence>
<organism evidence="7 8">
    <name type="scientific">Phlebiopsis gigantea (strain 11061_1 CR5-6)</name>
    <name type="common">White-rot fungus</name>
    <name type="synonym">Peniophora gigantea</name>
    <dbReference type="NCBI Taxonomy" id="745531"/>
    <lineage>
        <taxon>Eukaryota</taxon>
        <taxon>Fungi</taxon>
        <taxon>Dikarya</taxon>
        <taxon>Basidiomycota</taxon>
        <taxon>Agaricomycotina</taxon>
        <taxon>Agaricomycetes</taxon>
        <taxon>Polyporales</taxon>
        <taxon>Phanerochaetaceae</taxon>
        <taxon>Phlebiopsis</taxon>
    </lineage>
</organism>
<feature type="transmembrane region" description="Helical" evidence="5">
    <location>
        <begin position="149"/>
        <end position="169"/>
    </location>
</feature>
<keyword evidence="2 5" id="KW-0812">Transmembrane</keyword>
<feature type="transmembrane region" description="Helical" evidence="5">
    <location>
        <begin position="290"/>
        <end position="312"/>
    </location>
</feature>
<feature type="transmembrane region" description="Helical" evidence="5">
    <location>
        <begin position="181"/>
        <end position="203"/>
    </location>
</feature>
<name>A0A0C3NHX9_PHLG1</name>
<reference evidence="7 8" key="1">
    <citation type="journal article" date="2014" name="PLoS Genet.">
        <title>Analysis of the Phlebiopsis gigantea genome, transcriptome and secretome provides insight into its pioneer colonization strategies of wood.</title>
        <authorList>
            <person name="Hori C."/>
            <person name="Ishida T."/>
            <person name="Igarashi K."/>
            <person name="Samejima M."/>
            <person name="Suzuki H."/>
            <person name="Master E."/>
            <person name="Ferreira P."/>
            <person name="Ruiz-Duenas F.J."/>
            <person name="Held B."/>
            <person name="Canessa P."/>
            <person name="Larrondo L.F."/>
            <person name="Schmoll M."/>
            <person name="Druzhinina I.S."/>
            <person name="Kubicek C.P."/>
            <person name="Gaskell J.A."/>
            <person name="Kersten P."/>
            <person name="St John F."/>
            <person name="Glasner J."/>
            <person name="Sabat G."/>
            <person name="Splinter BonDurant S."/>
            <person name="Syed K."/>
            <person name="Yadav J."/>
            <person name="Mgbeahuruike A.C."/>
            <person name="Kovalchuk A."/>
            <person name="Asiegbu F.O."/>
            <person name="Lackner G."/>
            <person name="Hoffmeister D."/>
            <person name="Rencoret J."/>
            <person name="Gutierrez A."/>
            <person name="Sun H."/>
            <person name="Lindquist E."/>
            <person name="Barry K."/>
            <person name="Riley R."/>
            <person name="Grigoriev I.V."/>
            <person name="Henrissat B."/>
            <person name="Kues U."/>
            <person name="Berka R.M."/>
            <person name="Martinez A.T."/>
            <person name="Covert S.F."/>
            <person name="Blanchette R.A."/>
            <person name="Cullen D."/>
        </authorList>
    </citation>
    <scope>NUCLEOTIDE SEQUENCE [LARGE SCALE GENOMIC DNA]</scope>
    <source>
        <strain evidence="7 8">11061_1 CR5-6</strain>
    </source>
</reference>
<evidence type="ECO:0000313" key="7">
    <source>
        <dbReference type="EMBL" id="KIP04459.1"/>
    </source>
</evidence>
<evidence type="ECO:0000256" key="4">
    <source>
        <dbReference type="ARBA" id="ARBA00023136"/>
    </source>
</evidence>
<dbReference type="Pfam" id="PF07690">
    <property type="entry name" value="MFS_1"/>
    <property type="match status" value="1"/>
</dbReference>
<dbReference type="Gene3D" id="1.20.1250.20">
    <property type="entry name" value="MFS general substrate transporter like domains"/>
    <property type="match status" value="1"/>
</dbReference>
<dbReference type="STRING" id="745531.A0A0C3NHX9"/>
<feature type="transmembrane region" description="Helical" evidence="5">
    <location>
        <begin position="324"/>
        <end position="347"/>
    </location>
</feature>
<feature type="transmembrane region" description="Helical" evidence="5">
    <location>
        <begin position="63"/>
        <end position="81"/>
    </location>
</feature>
<evidence type="ECO:0000256" key="3">
    <source>
        <dbReference type="ARBA" id="ARBA00022989"/>
    </source>
</evidence>
<dbReference type="GO" id="GO:0022857">
    <property type="term" value="F:transmembrane transporter activity"/>
    <property type="evidence" value="ECO:0007669"/>
    <property type="project" value="InterPro"/>
</dbReference>
<evidence type="ECO:0000256" key="1">
    <source>
        <dbReference type="ARBA" id="ARBA00004141"/>
    </source>
</evidence>
<dbReference type="HOGENOM" id="CLU_000960_22_0_1"/>
<dbReference type="EMBL" id="KN840573">
    <property type="protein sequence ID" value="KIP04459.1"/>
    <property type="molecule type" value="Genomic_DNA"/>
</dbReference>
<accession>A0A0C3NHX9</accession>
<comment type="subcellular location">
    <subcellularLocation>
        <location evidence="1">Membrane</location>
        <topology evidence="1">Multi-pass membrane protein</topology>
    </subcellularLocation>
</comment>
<evidence type="ECO:0000259" key="6">
    <source>
        <dbReference type="PROSITE" id="PS50850"/>
    </source>
</evidence>
<sequence length="545" mass="57744">MLNTQVSSHNDASEKGTVNIPKGGKFWLVFLAICVSLFLSALEYTAVATTLPTIVHDLDGQDFVWVATAYALAATAFLPASGGMAEVFGRRPAMLTSLAVFALGSGLCGSAQSMTWLIAARTVQGAGGGGILSITSIIVSDLVPLRERAMYNAIIGLVWGLASAIGPLVGGALANRGQWRWLFYMNLPIAGVAAALVGVFLQVKTPEGTLREKLGRMDWIGIILIIASSTATVLGLTWGGVQFAWTSPQVLVPLILGLFGILAFFTYEAIVPSHPLVPYSLLSNRTSLSGYIQTFISPVIGSTVIWFMATYFQSCRDASPLESAVDSLGLSAAIGPFLIISGVIIAATKSYRAQLLVGWVFSIVSMGAMSTLRADSPTSHGVGFLVLFGVSMGILYSGTYFPVLAPLPVTENAHALALFAFFRSFASVWGVAIGTAILQTQLKMRLPPDFASQFPGGVSIAYAAIPAIRTLDEPLKSQVRDAFGRSLQVVWQSAIGISGLGLLSALVMKGLPLHTEVDEKWALEERDLSTETVSEMKPMTGLPAV</sequence>
<feature type="transmembrane region" description="Helical" evidence="5">
    <location>
        <begin position="93"/>
        <end position="111"/>
    </location>
</feature>
<dbReference type="AlphaFoldDB" id="A0A0C3NHX9"/>
<dbReference type="Proteomes" id="UP000053257">
    <property type="component" value="Unassembled WGS sequence"/>
</dbReference>
<dbReference type="PRINTS" id="PR01036">
    <property type="entry name" value="TCRTETB"/>
</dbReference>
<dbReference type="InterPro" id="IPR011701">
    <property type="entry name" value="MFS"/>
</dbReference>
<proteinExistence type="predicted"/>
<feature type="transmembrane region" description="Helical" evidence="5">
    <location>
        <begin position="415"/>
        <end position="438"/>
    </location>
</feature>
<dbReference type="PANTHER" id="PTHR23501:SF102">
    <property type="entry name" value="DRUG TRANSPORTER, PUTATIVE (AFU_ORTHOLOGUE AFUA_3G08530)-RELATED"/>
    <property type="match status" value="1"/>
</dbReference>
<dbReference type="PROSITE" id="PS50850">
    <property type="entry name" value="MFS"/>
    <property type="match status" value="1"/>
</dbReference>
<feature type="transmembrane region" description="Helical" evidence="5">
    <location>
        <begin position="219"/>
        <end position="238"/>
    </location>
</feature>
<keyword evidence="3 5" id="KW-1133">Transmembrane helix</keyword>
<feature type="transmembrane region" description="Helical" evidence="5">
    <location>
        <begin position="123"/>
        <end position="143"/>
    </location>
</feature>